<dbReference type="Proteomes" id="UP000662957">
    <property type="component" value="Chromosome"/>
</dbReference>
<keyword evidence="3" id="KW-1185">Reference proteome</keyword>
<evidence type="ECO:0000313" key="3">
    <source>
        <dbReference type="Proteomes" id="UP000662957"/>
    </source>
</evidence>
<evidence type="ECO:0000256" key="1">
    <source>
        <dbReference type="SAM" id="MobiDB-lite"/>
    </source>
</evidence>
<protein>
    <submittedName>
        <fullName evidence="2">Uncharacterized protein</fullName>
    </submittedName>
</protein>
<sequence>MMRLEVSRILQLVVAVLVIAVMWGVSTLQQTDPRTRSNPMAIHPVRIEKPNA</sequence>
<accession>A0ABX7LRT9</accession>
<organism evidence="2 3">
    <name type="scientific">Brevundimonas fontaquae</name>
    <dbReference type="NCBI Taxonomy" id="2813778"/>
    <lineage>
        <taxon>Bacteria</taxon>
        <taxon>Pseudomonadati</taxon>
        <taxon>Pseudomonadota</taxon>
        <taxon>Alphaproteobacteria</taxon>
        <taxon>Caulobacterales</taxon>
        <taxon>Caulobacteraceae</taxon>
        <taxon>Brevundimonas</taxon>
    </lineage>
</organism>
<gene>
    <name evidence="2" type="ORF">JX001_10895</name>
</gene>
<dbReference type="RefSeq" id="WP_205681078.1">
    <property type="nucleotide sequence ID" value="NZ_CP070968.1"/>
</dbReference>
<proteinExistence type="predicted"/>
<dbReference type="EMBL" id="CP070968">
    <property type="protein sequence ID" value="QSF53308.1"/>
    <property type="molecule type" value="Genomic_DNA"/>
</dbReference>
<name>A0ABX7LRT9_9CAUL</name>
<feature type="region of interest" description="Disordered" evidence="1">
    <location>
        <begin position="32"/>
        <end position="52"/>
    </location>
</feature>
<reference evidence="2 3" key="1">
    <citation type="submission" date="2021-02" db="EMBL/GenBank/DDBJ databases">
        <title>Brevundimonas sp. CS1 genome sequence.</title>
        <authorList>
            <person name="Lee K."/>
            <person name="Choi Y.-J."/>
            <person name="Son H.-R."/>
        </authorList>
    </citation>
    <scope>NUCLEOTIDE SEQUENCE [LARGE SCALE GENOMIC DNA]</scope>
    <source>
        <strain evidence="2 3">CS1</strain>
    </source>
</reference>
<evidence type="ECO:0000313" key="2">
    <source>
        <dbReference type="EMBL" id="QSF53308.1"/>
    </source>
</evidence>